<feature type="chain" id="PRO_5038727701" description="DUF3048 domain-containing protein" evidence="2">
    <location>
        <begin position="24"/>
        <end position="338"/>
    </location>
</feature>
<dbReference type="AlphaFoldDB" id="A0A1H0RU22"/>
<evidence type="ECO:0000313" key="6">
    <source>
        <dbReference type="Proteomes" id="UP000199077"/>
    </source>
</evidence>
<dbReference type="Pfam" id="PF11258">
    <property type="entry name" value="DUF3048"/>
    <property type="match status" value="1"/>
</dbReference>
<name>A0A1H0RU22_9MICO</name>
<dbReference type="Pfam" id="PF17479">
    <property type="entry name" value="DUF3048_C"/>
    <property type="match status" value="1"/>
</dbReference>
<organism evidence="5 6">
    <name type="scientific">Pedococcus dokdonensis</name>
    <dbReference type="NCBI Taxonomy" id="443156"/>
    <lineage>
        <taxon>Bacteria</taxon>
        <taxon>Bacillati</taxon>
        <taxon>Actinomycetota</taxon>
        <taxon>Actinomycetes</taxon>
        <taxon>Micrococcales</taxon>
        <taxon>Intrasporangiaceae</taxon>
        <taxon>Pedococcus</taxon>
    </lineage>
</organism>
<dbReference type="InterPro" id="IPR021416">
    <property type="entry name" value="DUF3048_N"/>
</dbReference>
<keyword evidence="2" id="KW-0732">Signal</keyword>
<evidence type="ECO:0000256" key="2">
    <source>
        <dbReference type="SAM" id="SignalP"/>
    </source>
</evidence>
<evidence type="ECO:0000259" key="4">
    <source>
        <dbReference type="Pfam" id="PF17479"/>
    </source>
</evidence>
<evidence type="ECO:0000259" key="3">
    <source>
        <dbReference type="Pfam" id="PF11258"/>
    </source>
</evidence>
<dbReference type="SUPFAM" id="SSF159774">
    <property type="entry name" value="YerB-like"/>
    <property type="match status" value="1"/>
</dbReference>
<keyword evidence="6" id="KW-1185">Reference proteome</keyword>
<protein>
    <recommendedName>
        <fullName evidence="7">DUF3048 domain-containing protein</fullName>
    </recommendedName>
</protein>
<feature type="domain" description="DUF3048" evidence="3">
    <location>
        <begin position="60"/>
        <end position="186"/>
    </location>
</feature>
<dbReference type="Proteomes" id="UP000199077">
    <property type="component" value="Chromosome I"/>
</dbReference>
<evidence type="ECO:0008006" key="7">
    <source>
        <dbReference type="Google" id="ProtNLM"/>
    </source>
</evidence>
<evidence type="ECO:0000256" key="1">
    <source>
        <dbReference type="SAM" id="MobiDB-lite"/>
    </source>
</evidence>
<dbReference type="EMBL" id="LT629711">
    <property type="protein sequence ID" value="SDP33071.1"/>
    <property type="molecule type" value="Genomic_DNA"/>
</dbReference>
<feature type="signal peptide" evidence="2">
    <location>
        <begin position="1"/>
        <end position="23"/>
    </location>
</feature>
<feature type="domain" description="DUF3048" evidence="4">
    <location>
        <begin position="216"/>
        <end position="326"/>
    </location>
</feature>
<dbReference type="Gene3D" id="3.50.90.10">
    <property type="entry name" value="YerB-like"/>
    <property type="match status" value="1"/>
</dbReference>
<feature type="compositionally biased region" description="Low complexity" evidence="1">
    <location>
        <begin position="28"/>
        <end position="49"/>
    </location>
</feature>
<evidence type="ECO:0000313" key="5">
    <source>
        <dbReference type="EMBL" id="SDP33071.1"/>
    </source>
</evidence>
<accession>A0A1H0RU22</accession>
<dbReference type="InterPro" id="IPR023158">
    <property type="entry name" value="YerB-like_sf"/>
</dbReference>
<dbReference type="InterPro" id="IPR035328">
    <property type="entry name" value="DUF3048_C"/>
</dbReference>
<feature type="region of interest" description="Disordered" evidence="1">
    <location>
        <begin position="28"/>
        <end position="60"/>
    </location>
</feature>
<dbReference type="PROSITE" id="PS51257">
    <property type="entry name" value="PROKAR_LIPOPROTEIN"/>
    <property type="match status" value="1"/>
</dbReference>
<dbReference type="STRING" id="443156.SAMN04489867_2094"/>
<gene>
    <name evidence="5" type="ORF">SAMN04489867_2094</name>
</gene>
<sequence>MAVPRHAALPVVAALTVAALGLAACSGDKPAAAPTSTTPTTTTAATTTPAPTPSGPVPLTGGPVLAVKIDNTPAARPRIGLDRADVVYVEPVEGGLTRLLAVFSRTQAPEVGPVRSGRESDVDLVANYGKVALAFSGSSSYTKRILDRGKQVNLSFDQNSRGYHRDRSRPAPYNVIGNPKQLLARAGGSVEPADIGFRYGDAPAGGKAATSVAARWPSSRVSLAWSAKRKAYLITTDGRAEVSPGGKQYTAGTVVVQYVATHQSGNRDKNGQPTPVVDVVGKGKAVVLRDGKVWTGAWSRKGVTAPTAFTVGGEPLTFDPEGAVWVLLVAPGQSVTVR</sequence>
<reference evidence="6" key="1">
    <citation type="submission" date="2016-10" db="EMBL/GenBank/DDBJ databases">
        <authorList>
            <person name="Varghese N."/>
            <person name="Submissions S."/>
        </authorList>
    </citation>
    <scope>NUCLEOTIDE SEQUENCE [LARGE SCALE GENOMIC DNA]</scope>
    <source>
        <strain evidence="6">DSM 22329</strain>
    </source>
</reference>
<proteinExistence type="predicted"/>